<evidence type="ECO:0000259" key="14">
    <source>
        <dbReference type="PROSITE" id="PS50089"/>
    </source>
</evidence>
<dbReference type="InterPro" id="IPR013083">
    <property type="entry name" value="Znf_RING/FYVE/PHD"/>
</dbReference>
<keyword evidence="16" id="KW-1185">Reference proteome</keyword>
<dbReference type="GO" id="GO:0061630">
    <property type="term" value="F:ubiquitin protein ligase activity"/>
    <property type="evidence" value="ECO:0007669"/>
    <property type="project" value="InterPro"/>
</dbReference>
<evidence type="ECO:0000313" key="15">
    <source>
        <dbReference type="EMBL" id="KAF3341828.1"/>
    </source>
</evidence>
<dbReference type="PROSITE" id="PS00518">
    <property type="entry name" value="ZF_RING_1"/>
    <property type="match status" value="1"/>
</dbReference>
<comment type="caution">
    <text evidence="15">The sequence shown here is derived from an EMBL/GenBank/DDBJ whole genome shotgun (WGS) entry which is preliminary data.</text>
</comment>
<evidence type="ECO:0000256" key="11">
    <source>
        <dbReference type="ARBA" id="ARBA00031107"/>
    </source>
</evidence>
<dbReference type="Pfam" id="PF06803">
    <property type="entry name" value="DUF1232"/>
    <property type="match status" value="1"/>
</dbReference>
<evidence type="ECO:0000256" key="3">
    <source>
        <dbReference type="ARBA" id="ARBA00022692"/>
    </source>
</evidence>
<dbReference type="GO" id="GO:0005789">
    <property type="term" value="C:endoplasmic reticulum membrane"/>
    <property type="evidence" value="ECO:0007669"/>
    <property type="project" value="UniProtKB-SubCell"/>
</dbReference>
<dbReference type="Pfam" id="PF13445">
    <property type="entry name" value="zf-RING_UBOX"/>
    <property type="match status" value="1"/>
</dbReference>
<evidence type="ECO:0000313" key="16">
    <source>
        <dbReference type="Proteomes" id="UP000623129"/>
    </source>
</evidence>
<keyword evidence="3 13" id="KW-0812">Transmembrane</keyword>
<evidence type="ECO:0000256" key="9">
    <source>
        <dbReference type="ARBA" id="ARBA00023136"/>
    </source>
</evidence>
<dbReference type="PROSITE" id="PS50089">
    <property type="entry name" value="ZF_RING_2"/>
    <property type="match status" value="1"/>
</dbReference>
<evidence type="ECO:0000256" key="2">
    <source>
        <dbReference type="ARBA" id="ARBA00014068"/>
    </source>
</evidence>
<dbReference type="AlphaFoldDB" id="A0A833RWF4"/>
<feature type="transmembrane region" description="Helical" evidence="13">
    <location>
        <begin position="122"/>
        <end position="140"/>
    </location>
</feature>
<feature type="transmembrane region" description="Helical" evidence="13">
    <location>
        <begin position="160"/>
        <end position="180"/>
    </location>
</feature>
<dbReference type="GO" id="GO:0008270">
    <property type="term" value="F:zinc ion binding"/>
    <property type="evidence" value="ECO:0007669"/>
    <property type="project" value="UniProtKB-KW"/>
</dbReference>
<keyword evidence="9 13" id="KW-0472">Membrane</keyword>
<dbReference type="InterPro" id="IPR027370">
    <property type="entry name" value="Znf-RING_euk"/>
</dbReference>
<proteinExistence type="predicted"/>
<evidence type="ECO:0000256" key="6">
    <source>
        <dbReference type="ARBA" id="ARBA00022824"/>
    </source>
</evidence>
<organism evidence="15 16">
    <name type="scientific">Carex littledalei</name>
    <dbReference type="NCBI Taxonomy" id="544730"/>
    <lineage>
        <taxon>Eukaryota</taxon>
        <taxon>Viridiplantae</taxon>
        <taxon>Streptophyta</taxon>
        <taxon>Embryophyta</taxon>
        <taxon>Tracheophyta</taxon>
        <taxon>Spermatophyta</taxon>
        <taxon>Magnoliopsida</taxon>
        <taxon>Liliopsida</taxon>
        <taxon>Poales</taxon>
        <taxon>Cyperaceae</taxon>
        <taxon>Cyperoideae</taxon>
        <taxon>Cariceae</taxon>
        <taxon>Carex</taxon>
        <taxon>Carex subgen. Euthyceras</taxon>
    </lineage>
</organism>
<dbReference type="InterPro" id="IPR001841">
    <property type="entry name" value="Znf_RING"/>
</dbReference>
<name>A0A833RWF4_9POAL</name>
<evidence type="ECO:0000256" key="4">
    <source>
        <dbReference type="ARBA" id="ARBA00022723"/>
    </source>
</evidence>
<feature type="domain" description="RING-type" evidence="14">
    <location>
        <begin position="10"/>
        <end position="53"/>
    </location>
</feature>
<evidence type="ECO:0000256" key="12">
    <source>
        <dbReference type="PROSITE-ProRule" id="PRU00175"/>
    </source>
</evidence>
<evidence type="ECO:0000256" key="1">
    <source>
        <dbReference type="ARBA" id="ARBA00004477"/>
    </source>
</evidence>
<dbReference type="CDD" id="cd16539">
    <property type="entry name" value="RING-HC_RNF113A_B"/>
    <property type="match status" value="1"/>
</dbReference>
<keyword evidence="4" id="KW-0479">Metal-binding</keyword>
<keyword evidence="5 12" id="KW-0863">Zinc-finger</keyword>
<protein>
    <recommendedName>
        <fullName evidence="2">E3 ubiquitin-protein ligase RNF170</fullName>
    </recommendedName>
    <alternativeName>
        <fullName evidence="11">RING finger protein 170</fullName>
    </alternativeName>
    <alternativeName>
        <fullName evidence="10">RING-type E3 ubiquitin transferase RNF170</fullName>
    </alternativeName>
</protein>
<dbReference type="EMBL" id="SWLB01000001">
    <property type="protein sequence ID" value="KAF3341828.1"/>
    <property type="molecule type" value="Genomic_DNA"/>
</dbReference>
<evidence type="ECO:0000256" key="8">
    <source>
        <dbReference type="ARBA" id="ARBA00022989"/>
    </source>
</evidence>
<keyword evidence="8 13" id="KW-1133">Transmembrane helix</keyword>
<evidence type="ECO:0000256" key="5">
    <source>
        <dbReference type="ARBA" id="ARBA00022771"/>
    </source>
</evidence>
<keyword evidence="6" id="KW-0256">Endoplasmic reticulum</keyword>
<comment type="subcellular location">
    <subcellularLocation>
        <location evidence="1">Endoplasmic reticulum membrane</location>
        <topology evidence="1">Multi-pass membrane protein</topology>
    </subcellularLocation>
</comment>
<dbReference type="Proteomes" id="UP000623129">
    <property type="component" value="Unassembled WGS sequence"/>
</dbReference>
<sequence>MERPPENDICSVCHDNFTLPFQANCSHWFCGQCIMTVWHHGSALQPCKCPICRRLITLLVPGEMTREHLGIPQANQVLQDVEKYNGLFGGGPRSLLQRLQDLPFFIRRLFREMMDPQRSLPLIFRARMILAMALSAIYVLSPVDIIPEGIFGIAGYLDDALILVVVFLHLAAVYRSVLLYRHGST</sequence>
<dbReference type="InterPro" id="IPR017907">
    <property type="entry name" value="Znf_RING_CS"/>
</dbReference>
<reference evidence="15" key="1">
    <citation type="submission" date="2020-01" db="EMBL/GenBank/DDBJ databases">
        <title>Genome sequence of Kobresia littledalei, the first chromosome-level genome in the family Cyperaceae.</title>
        <authorList>
            <person name="Qu G."/>
        </authorList>
    </citation>
    <scope>NUCLEOTIDE SEQUENCE</scope>
    <source>
        <strain evidence="15">C.B.Clarke</strain>
        <tissue evidence="15">Leaf</tissue>
    </source>
</reference>
<dbReference type="SUPFAM" id="SSF57850">
    <property type="entry name" value="RING/U-box"/>
    <property type="match status" value="1"/>
</dbReference>
<evidence type="ECO:0000256" key="13">
    <source>
        <dbReference type="SAM" id="Phobius"/>
    </source>
</evidence>
<dbReference type="InterPro" id="IPR010652">
    <property type="entry name" value="DUF1232"/>
</dbReference>
<accession>A0A833RWF4</accession>
<gene>
    <name evidence="15" type="ORF">FCM35_KLT00466</name>
</gene>
<dbReference type="OrthoDB" id="9049620at2759"/>
<evidence type="ECO:0000256" key="7">
    <source>
        <dbReference type="ARBA" id="ARBA00022833"/>
    </source>
</evidence>
<dbReference type="PANTHER" id="PTHR22894">
    <property type="entry name" value="RING-TYPE DOMAIN-CONTAINING PROTEIN"/>
    <property type="match status" value="1"/>
</dbReference>
<dbReference type="SMART" id="SM00184">
    <property type="entry name" value="RING"/>
    <property type="match status" value="1"/>
</dbReference>
<keyword evidence="7" id="KW-0862">Zinc</keyword>
<dbReference type="Gene3D" id="3.30.40.10">
    <property type="entry name" value="Zinc/RING finger domain, C3HC4 (zinc finger)"/>
    <property type="match status" value="1"/>
</dbReference>
<dbReference type="InterPro" id="IPR038896">
    <property type="entry name" value="RNF170"/>
</dbReference>
<evidence type="ECO:0000256" key="10">
    <source>
        <dbReference type="ARBA" id="ARBA00030110"/>
    </source>
</evidence>
<dbReference type="PANTHER" id="PTHR22894:SF5">
    <property type="entry name" value="RING-TYPE DOMAIN-CONTAINING PROTEIN"/>
    <property type="match status" value="1"/>
</dbReference>